<reference evidence="2" key="1">
    <citation type="journal article" date="2020" name="mSystems">
        <title>Genome- and Community-Level Interaction Insights into Carbon Utilization and Element Cycling Functions of Hydrothermarchaeota in Hydrothermal Sediment.</title>
        <authorList>
            <person name="Zhou Z."/>
            <person name="Liu Y."/>
            <person name="Xu W."/>
            <person name="Pan J."/>
            <person name="Luo Z.H."/>
            <person name="Li M."/>
        </authorList>
    </citation>
    <scope>NUCLEOTIDE SEQUENCE [LARGE SCALE GENOMIC DNA]</scope>
    <source>
        <strain evidence="2">SpSt-418</strain>
    </source>
</reference>
<dbReference type="AlphaFoldDB" id="A0A7C3PFW1"/>
<proteinExistence type="predicted"/>
<dbReference type="EMBL" id="DSRU01000220">
    <property type="protein sequence ID" value="HFM98994.1"/>
    <property type="molecule type" value="Genomic_DNA"/>
</dbReference>
<accession>A0A7C3PFW1</accession>
<protein>
    <recommendedName>
        <fullName evidence="1">DUF6875 domain-containing protein</fullName>
    </recommendedName>
</protein>
<name>A0A7C3PFW1_9CYAN</name>
<gene>
    <name evidence="2" type="ORF">ENR64_14805</name>
</gene>
<evidence type="ECO:0000259" key="1">
    <source>
        <dbReference type="Pfam" id="PF21780"/>
    </source>
</evidence>
<comment type="caution">
    <text evidence="2">The sequence shown here is derived from an EMBL/GenBank/DDBJ whole genome shotgun (WGS) entry which is preliminary data.</text>
</comment>
<sequence length="242" mass="27949">MRLYSTAEINQLRHELPYLAQTSDWLRDFLAKPHRDLGRPGPVCPFLPKALDLNSIRLTEVQAKGLNLEQLKDIVRDYRDIFLELEPKHGDLAYFKAIMLVFPDISADEALVLIDGVQRELKPFFVEMGLMLGEFHERSESPGLHNPDFRPLRSPVPMLAIRFMAESDLPFLQRSTDEPHLRVRYLEAYLTRMASVIRDEKKLQKAKEALAIAYSEQQFNPGQMPQQKVSKCPFARLARVFS</sequence>
<dbReference type="InterPro" id="IPR049240">
    <property type="entry name" value="DUF6875"/>
</dbReference>
<feature type="domain" description="DUF6875" evidence="1">
    <location>
        <begin position="20"/>
        <end position="202"/>
    </location>
</feature>
<organism evidence="2">
    <name type="scientific">Oscillatoriales cyanobacterium SpSt-418</name>
    <dbReference type="NCBI Taxonomy" id="2282169"/>
    <lineage>
        <taxon>Bacteria</taxon>
        <taxon>Bacillati</taxon>
        <taxon>Cyanobacteriota</taxon>
        <taxon>Cyanophyceae</taxon>
        <taxon>Oscillatoriophycideae</taxon>
        <taxon>Oscillatoriales</taxon>
    </lineage>
</organism>
<dbReference type="Pfam" id="PF21780">
    <property type="entry name" value="DUF6875"/>
    <property type="match status" value="1"/>
</dbReference>
<evidence type="ECO:0000313" key="2">
    <source>
        <dbReference type="EMBL" id="HFM98994.1"/>
    </source>
</evidence>